<dbReference type="OrthoDB" id="9805788at2"/>
<dbReference type="GO" id="GO:0016746">
    <property type="term" value="F:acyltransferase activity"/>
    <property type="evidence" value="ECO:0007669"/>
    <property type="project" value="UniProtKB-KW"/>
</dbReference>
<comment type="similarity">
    <text evidence="2 7">Belongs to the membrane-bound acyltransferase family.</text>
</comment>
<feature type="transmembrane region" description="Helical" evidence="8">
    <location>
        <begin position="6"/>
        <end position="22"/>
    </location>
</feature>
<evidence type="ECO:0000256" key="1">
    <source>
        <dbReference type="ARBA" id="ARBA00004651"/>
    </source>
</evidence>
<dbReference type="PIRSF" id="PIRSF016636">
    <property type="entry name" value="AlgI_DltB"/>
    <property type="match status" value="1"/>
</dbReference>
<dbReference type="Proteomes" id="UP000469440">
    <property type="component" value="Unassembled WGS sequence"/>
</dbReference>
<dbReference type="EC" id="2.3.1.-" evidence="9"/>
<keyword evidence="4 8" id="KW-0812">Transmembrane</keyword>
<gene>
    <name evidence="9" type="primary">patA_2</name>
    <name evidence="9" type="ORF">CAFE_13370</name>
</gene>
<dbReference type="InterPro" id="IPR004299">
    <property type="entry name" value="MBOAT_fam"/>
</dbReference>
<evidence type="ECO:0000256" key="5">
    <source>
        <dbReference type="ARBA" id="ARBA00022989"/>
    </source>
</evidence>
<evidence type="ECO:0000256" key="6">
    <source>
        <dbReference type="ARBA" id="ARBA00023136"/>
    </source>
</evidence>
<dbReference type="RefSeq" id="WP_156990167.1">
    <property type="nucleotide sequence ID" value="NZ_VWXL01000046.1"/>
</dbReference>
<keyword evidence="10" id="KW-1185">Reference proteome</keyword>
<dbReference type="GO" id="GO:0042121">
    <property type="term" value="P:alginic acid biosynthetic process"/>
    <property type="evidence" value="ECO:0007669"/>
    <property type="project" value="InterPro"/>
</dbReference>
<evidence type="ECO:0000256" key="4">
    <source>
        <dbReference type="ARBA" id="ARBA00022692"/>
    </source>
</evidence>
<name>A0A6N8HXQ9_9FIRM</name>
<evidence type="ECO:0000313" key="9">
    <source>
        <dbReference type="EMBL" id="MVB10641.1"/>
    </source>
</evidence>
<keyword evidence="7 9" id="KW-0808">Transferase</keyword>
<feature type="transmembrane region" description="Helical" evidence="8">
    <location>
        <begin position="428"/>
        <end position="444"/>
    </location>
</feature>
<proteinExistence type="inferred from homology"/>
<feature type="transmembrane region" description="Helical" evidence="8">
    <location>
        <begin position="48"/>
        <end position="70"/>
    </location>
</feature>
<dbReference type="Pfam" id="PF03062">
    <property type="entry name" value="MBOAT"/>
    <property type="match status" value="1"/>
</dbReference>
<evidence type="ECO:0000256" key="7">
    <source>
        <dbReference type="PIRNR" id="PIRNR016636"/>
    </source>
</evidence>
<organism evidence="9 10">
    <name type="scientific">Caproicibacter fermentans</name>
    <dbReference type="NCBI Taxonomy" id="2576756"/>
    <lineage>
        <taxon>Bacteria</taxon>
        <taxon>Bacillati</taxon>
        <taxon>Bacillota</taxon>
        <taxon>Clostridia</taxon>
        <taxon>Eubacteriales</taxon>
        <taxon>Acutalibacteraceae</taxon>
        <taxon>Caproicibacter</taxon>
    </lineage>
</organism>
<dbReference type="InterPro" id="IPR051085">
    <property type="entry name" value="MB_O-acyltransferase"/>
</dbReference>
<reference evidence="9 10" key="1">
    <citation type="submission" date="2019-09" db="EMBL/GenBank/DDBJ databases">
        <title>Genome sequence of Clostridium sp. EA1.</title>
        <authorList>
            <person name="Poehlein A."/>
            <person name="Bengelsdorf F.R."/>
            <person name="Daniel R."/>
        </authorList>
    </citation>
    <scope>NUCLEOTIDE SEQUENCE [LARGE SCALE GENOMIC DNA]</scope>
    <source>
        <strain evidence="9 10">EA1</strain>
    </source>
</reference>
<dbReference type="EMBL" id="VWXL01000046">
    <property type="protein sequence ID" value="MVB10641.1"/>
    <property type="molecule type" value="Genomic_DNA"/>
</dbReference>
<dbReference type="InterPro" id="IPR028362">
    <property type="entry name" value="AlgI"/>
</dbReference>
<protein>
    <submittedName>
        <fullName evidence="9">Peptidoglycan O-acetyltransferase</fullName>
        <ecNumber evidence="9">2.3.1.-</ecNumber>
    </submittedName>
</protein>
<dbReference type="InterPro" id="IPR024194">
    <property type="entry name" value="Ac/AlaTfrase_AlgI/DltB"/>
</dbReference>
<keyword evidence="6 7" id="KW-0472">Membrane</keyword>
<comment type="caution">
    <text evidence="9">The sequence shown here is derived from an EMBL/GenBank/DDBJ whole genome shotgun (WGS) entry which is preliminary data.</text>
</comment>
<feature type="transmembrane region" description="Helical" evidence="8">
    <location>
        <begin position="126"/>
        <end position="147"/>
    </location>
</feature>
<evidence type="ECO:0000256" key="3">
    <source>
        <dbReference type="ARBA" id="ARBA00022475"/>
    </source>
</evidence>
<dbReference type="PANTHER" id="PTHR13285:SF18">
    <property type="entry name" value="PROTEIN-CYSTEINE N-PALMITOYLTRANSFERASE RASP"/>
    <property type="match status" value="1"/>
</dbReference>
<feature type="transmembrane region" description="Helical" evidence="8">
    <location>
        <begin position="27"/>
        <end position="42"/>
    </location>
</feature>
<keyword evidence="3 7" id="KW-1003">Cell membrane</keyword>
<keyword evidence="7 9" id="KW-0012">Acyltransferase</keyword>
<dbReference type="PANTHER" id="PTHR13285">
    <property type="entry name" value="ACYLTRANSFERASE"/>
    <property type="match status" value="1"/>
</dbReference>
<dbReference type="GO" id="GO:0005886">
    <property type="term" value="C:plasma membrane"/>
    <property type="evidence" value="ECO:0007669"/>
    <property type="project" value="UniProtKB-SubCell"/>
</dbReference>
<dbReference type="PIRSF" id="PIRSF500217">
    <property type="entry name" value="AlgI"/>
    <property type="match status" value="1"/>
</dbReference>
<evidence type="ECO:0000256" key="2">
    <source>
        <dbReference type="ARBA" id="ARBA00010323"/>
    </source>
</evidence>
<sequence>MSFISGSFLLFFPVVTIVYFALPQKLRWFWLLIASYFFYMSWSPQYGILLAVSTVITYFSGLLIEKAGALPDAAQAAKRKKLWVAVSFVLNLGILVVFKYLNFFDEIYTDVISSMGMSAGAMKFDLLLPVGISFYTFQALSYTVDVYRGDLRPERHFGKYALFVSFFPQLVAGPIEKSKDLLHQFSEIHRFDYDRARRGFLLMLWGYFQKMVVADRLGQLVNTVYGSPGKYSGAEVAVASIFFAFQIYCDFGGYSNIAIGAAQVLGFSLTTNFSRPYFSLSIKEFWRRWHITLGAWFRDYLYIPLGGNRCSLFKQCLNLFLVFAVCGLWHGASFTFVIWGTLHGLYQIFGLLLKPARRKAAAALNIDPDSRLNRFLRASFTFVLVDFAWIFFRAGTVQDAFTLIGSLFRPADLSGGALFRLGLTAPEFFAGILGIAVVLAVDVLSRKTDLRALLLEKRPAVRWTAYFSAVLVILILGIYGSQYTAQQFIYFQF</sequence>
<evidence type="ECO:0000256" key="8">
    <source>
        <dbReference type="SAM" id="Phobius"/>
    </source>
</evidence>
<feature type="transmembrane region" description="Helical" evidence="8">
    <location>
        <begin position="465"/>
        <end position="485"/>
    </location>
</feature>
<feature type="transmembrane region" description="Helical" evidence="8">
    <location>
        <begin position="374"/>
        <end position="392"/>
    </location>
</feature>
<keyword evidence="5 8" id="KW-1133">Transmembrane helix</keyword>
<comment type="subcellular location">
    <subcellularLocation>
        <location evidence="1">Cell membrane</location>
        <topology evidence="1">Multi-pass membrane protein</topology>
    </subcellularLocation>
</comment>
<dbReference type="AlphaFoldDB" id="A0A6N8HXQ9"/>
<feature type="transmembrane region" description="Helical" evidence="8">
    <location>
        <begin position="82"/>
        <end position="101"/>
    </location>
</feature>
<feature type="transmembrane region" description="Helical" evidence="8">
    <location>
        <begin position="312"/>
        <end position="330"/>
    </location>
</feature>
<evidence type="ECO:0000313" key="10">
    <source>
        <dbReference type="Proteomes" id="UP000469440"/>
    </source>
</evidence>
<accession>A0A6N8HXQ9</accession>